<name>A0A9D5AUW0_PEA</name>
<evidence type="ECO:0000313" key="2">
    <source>
        <dbReference type="EMBL" id="KAI5419604.1"/>
    </source>
</evidence>
<accession>A0A9D5AUW0</accession>
<dbReference type="EMBL" id="JAMSHJ010000004">
    <property type="protein sequence ID" value="KAI5419604.1"/>
    <property type="molecule type" value="Genomic_DNA"/>
</dbReference>
<dbReference type="Gramene" id="Psat04G0367900-T1">
    <property type="protein sequence ID" value="KAI5419604.1"/>
    <property type="gene ID" value="KIW84_043679"/>
</dbReference>
<sequence>MKIKSLISVFFSCALFIIFIVEIESFKDEKQFGATKEFQSEILYHYNKPWTLFPGHQKSPKKAKGVKKGEVPSGQTGSIEKDSEGGAQDEGEQNKMIND</sequence>
<protein>
    <submittedName>
        <fullName evidence="2">Uncharacterized protein</fullName>
    </submittedName>
</protein>
<dbReference type="AlphaFoldDB" id="A0A9D5AUW0"/>
<organism evidence="2 3">
    <name type="scientific">Pisum sativum</name>
    <name type="common">Garden pea</name>
    <name type="synonym">Lathyrus oleraceus</name>
    <dbReference type="NCBI Taxonomy" id="3888"/>
    <lineage>
        <taxon>Eukaryota</taxon>
        <taxon>Viridiplantae</taxon>
        <taxon>Streptophyta</taxon>
        <taxon>Embryophyta</taxon>
        <taxon>Tracheophyta</taxon>
        <taxon>Spermatophyta</taxon>
        <taxon>Magnoliopsida</taxon>
        <taxon>eudicotyledons</taxon>
        <taxon>Gunneridae</taxon>
        <taxon>Pentapetalae</taxon>
        <taxon>rosids</taxon>
        <taxon>fabids</taxon>
        <taxon>Fabales</taxon>
        <taxon>Fabaceae</taxon>
        <taxon>Papilionoideae</taxon>
        <taxon>50 kb inversion clade</taxon>
        <taxon>NPAAA clade</taxon>
        <taxon>Hologalegina</taxon>
        <taxon>IRL clade</taxon>
        <taxon>Fabeae</taxon>
        <taxon>Lathyrus</taxon>
    </lineage>
</organism>
<comment type="caution">
    <text evidence="2">The sequence shown here is derived from an EMBL/GenBank/DDBJ whole genome shotgun (WGS) entry which is preliminary data.</text>
</comment>
<proteinExistence type="predicted"/>
<feature type="region of interest" description="Disordered" evidence="1">
    <location>
        <begin position="53"/>
        <end position="99"/>
    </location>
</feature>
<reference evidence="2 3" key="1">
    <citation type="journal article" date="2022" name="Nat. Genet.">
        <title>Improved pea reference genome and pan-genome highlight genomic features and evolutionary characteristics.</title>
        <authorList>
            <person name="Yang T."/>
            <person name="Liu R."/>
            <person name="Luo Y."/>
            <person name="Hu S."/>
            <person name="Wang D."/>
            <person name="Wang C."/>
            <person name="Pandey M.K."/>
            <person name="Ge S."/>
            <person name="Xu Q."/>
            <person name="Li N."/>
            <person name="Li G."/>
            <person name="Huang Y."/>
            <person name="Saxena R.K."/>
            <person name="Ji Y."/>
            <person name="Li M."/>
            <person name="Yan X."/>
            <person name="He Y."/>
            <person name="Liu Y."/>
            <person name="Wang X."/>
            <person name="Xiang C."/>
            <person name="Varshney R.K."/>
            <person name="Ding H."/>
            <person name="Gao S."/>
            <person name="Zong X."/>
        </authorList>
    </citation>
    <scope>NUCLEOTIDE SEQUENCE [LARGE SCALE GENOMIC DNA]</scope>
    <source>
        <strain evidence="2 3">cv. Zhongwan 6</strain>
    </source>
</reference>
<dbReference type="Gramene" id="Psat4g127320.1">
    <property type="protein sequence ID" value="Psat4g127320.1.cds"/>
    <property type="gene ID" value="Psat4g127320"/>
</dbReference>
<dbReference type="Proteomes" id="UP001058974">
    <property type="component" value="Chromosome 4"/>
</dbReference>
<gene>
    <name evidence="2" type="ORF">KIW84_043679</name>
</gene>
<evidence type="ECO:0000313" key="3">
    <source>
        <dbReference type="Proteomes" id="UP001058974"/>
    </source>
</evidence>
<dbReference type="Gramene" id="PSAT_LOCUS16642-2_t1">
    <property type="protein sequence ID" value="CAL5197080.1"/>
    <property type="gene ID" value="PSAT_LOCUS16642"/>
</dbReference>
<keyword evidence="3" id="KW-1185">Reference proteome</keyword>
<evidence type="ECO:0000256" key="1">
    <source>
        <dbReference type="SAM" id="MobiDB-lite"/>
    </source>
</evidence>